<dbReference type="HOGENOM" id="CLU_130734_0_0_1"/>
<reference evidence="21" key="3">
    <citation type="submission" date="2025-09" db="UniProtKB">
        <authorList>
            <consortium name="Ensembl"/>
        </authorList>
    </citation>
    <scope>IDENTIFICATION</scope>
</reference>
<evidence type="ECO:0000313" key="22">
    <source>
        <dbReference type="Proteomes" id="UP000008672"/>
    </source>
</evidence>
<evidence type="ECO:0000256" key="11">
    <source>
        <dbReference type="ARBA" id="ARBA00023034"/>
    </source>
</evidence>
<dbReference type="Gene3D" id="3.90.1480.20">
    <property type="entry name" value="Glycosyl transferase family 29"/>
    <property type="match status" value="1"/>
</dbReference>
<accession>H3ACT0</accession>
<dbReference type="Pfam" id="PF00777">
    <property type="entry name" value="Glyco_transf_29"/>
    <property type="match status" value="1"/>
</dbReference>
<dbReference type="Ensembl" id="ENSLACT00000007513.1">
    <property type="protein sequence ID" value="ENSLACP00000007451.1"/>
    <property type="gene ID" value="ENSLACG00000006607.1"/>
</dbReference>
<reference evidence="22" key="1">
    <citation type="submission" date="2011-08" db="EMBL/GenBank/DDBJ databases">
        <title>The draft genome of Latimeria chalumnae.</title>
        <authorList>
            <person name="Di Palma F."/>
            <person name="Alfoldi J."/>
            <person name="Johnson J."/>
            <person name="Berlin A."/>
            <person name="Gnerre S."/>
            <person name="Jaffe D."/>
            <person name="MacCallum I."/>
            <person name="Young S."/>
            <person name="Walker B.J."/>
            <person name="Lander E."/>
            <person name="Lindblad-Toh K."/>
        </authorList>
    </citation>
    <scope>NUCLEOTIDE SEQUENCE [LARGE SCALE GENOMIC DNA]</scope>
    <source>
        <strain evidence="22">Wild caught</strain>
    </source>
</reference>
<evidence type="ECO:0000256" key="4">
    <source>
        <dbReference type="ARBA" id="ARBA00006003"/>
    </source>
</evidence>
<dbReference type="AlphaFoldDB" id="H3ACT0"/>
<dbReference type="EMBL" id="AFYH01214516">
    <property type="status" value="NOT_ANNOTATED_CDS"/>
    <property type="molecule type" value="Genomic_DNA"/>
</dbReference>
<evidence type="ECO:0000256" key="19">
    <source>
        <dbReference type="ARBA" id="ARBA00076676"/>
    </source>
</evidence>
<keyword evidence="22" id="KW-1185">Reference proteome</keyword>
<keyword evidence="11" id="KW-0333">Golgi apparatus</keyword>
<evidence type="ECO:0000256" key="2">
    <source>
        <dbReference type="ARBA" id="ARBA00004613"/>
    </source>
</evidence>
<comment type="subcellular location">
    <subcellularLocation>
        <location evidence="1">Golgi apparatus</location>
        <location evidence="1">Golgi stack membrane</location>
        <topology evidence="1">Single-pass type II membrane protein</topology>
    </subcellularLocation>
    <subcellularLocation>
        <location evidence="2">Secreted</location>
    </subcellularLocation>
</comment>
<dbReference type="GO" id="GO:0018279">
    <property type="term" value="P:protein N-linked glycosylation via asparagine"/>
    <property type="evidence" value="ECO:0007669"/>
    <property type="project" value="TreeGrafter"/>
</dbReference>
<keyword evidence="9" id="KW-0735">Signal-anchor</keyword>
<keyword evidence="8" id="KW-0812">Transmembrane</keyword>
<keyword evidence="10" id="KW-1133">Transmembrane helix</keyword>
<dbReference type="GO" id="GO:0032580">
    <property type="term" value="C:Golgi cisterna membrane"/>
    <property type="evidence" value="ECO:0007669"/>
    <property type="project" value="UniProtKB-SubCell"/>
</dbReference>
<evidence type="ECO:0000256" key="3">
    <source>
        <dbReference type="ARBA" id="ARBA00004922"/>
    </source>
</evidence>
<evidence type="ECO:0000256" key="1">
    <source>
        <dbReference type="ARBA" id="ARBA00004447"/>
    </source>
</evidence>
<evidence type="ECO:0000256" key="6">
    <source>
        <dbReference type="ARBA" id="ARBA00022676"/>
    </source>
</evidence>
<keyword evidence="14" id="KW-0325">Glycoprotein</keyword>
<dbReference type="FunFam" id="3.90.1480.20:FF:000012">
    <property type="entry name" value="ST6 beta-galactoside alpha-2,6-sialyltransferase 1"/>
    <property type="match status" value="1"/>
</dbReference>
<evidence type="ECO:0000256" key="14">
    <source>
        <dbReference type="ARBA" id="ARBA00023180"/>
    </source>
</evidence>
<evidence type="ECO:0000256" key="18">
    <source>
        <dbReference type="ARBA" id="ARBA00076526"/>
    </source>
</evidence>
<name>H3ACT0_LATCH</name>
<evidence type="ECO:0000256" key="16">
    <source>
        <dbReference type="ARBA" id="ARBA00034329"/>
    </source>
</evidence>
<organism evidence="21 22">
    <name type="scientific">Latimeria chalumnae</name>
    <name type="common">Coelacanth</name>
    <dbReference type="NCBI Taxonomy" id="7897"/>
    <lineage>
        <taxon>Eukaryota</taxon>
        <taxon>Metazoa</taxon>
        <taxon>Chordata</taxon>
        <taxon>Craniata</taxon>
        <taxon>Vertebrata</taxon>
        <taxon>Euteleostomi</taxon>
        <taxon>Coelacanthiformes</taxon>
        <taxon>Coelacanthidae</taxon>
        <taxon>Latimeria</taxon>
    </lineage>
</organism>
<evidence type="ECO:0000256" key="5">
    <source>
        <dbReference type="ARBA" id="ARBA00022525"/>
    </source>
</evidence>
<dbReference type="GO" id="GO:0097503">
    <property type="term" value="P:sialylation"/>
    <property type="evidence" value="ECO:0007669"/>
    <property type="project" value="TreeGrafter"/>
</dbReference>
<evidence type="ECO:0000256" key="8">
    <source>
        <dbReference type="ARBA" id="ARBA00022692"/>
    </source>
</evidence>
<dbReference type="GO" id="GO:0003835">
    <property type="term" value="F:beta-galactoside alpha-2,6-sialyltransferase activity"/>
    <property type="evidence" value="ECO:0007669"/>
    <property type="project" value="UniProtKB-EC"/>
</dbReference>
<dbReference type="eggNOG" id="KOG2692">
    <property type="taxonomic scope" value="Eukaryota"/>
</dbReference>
<proteinExistence type="inferred from homology"/>
<dbReference type="STRING" id="7897.ENSLACP00000007451"/>
<evidence type="ECO:0000256" key="7">
    <source>
        <dbReference type="ARBA" id="ARBA00022679"/>
    </source>
</evidence>
<dbReference type="Proteomes" id="UP000008672">
    <property type="component" value="Unassembled WGS sequence"/>
</dbReference>
<dbReference type="InterPro" id="IPR038578">
    <property type="entry name" value="GT29-like_sf"/>
</dbReference>
<evidence type="ECO:0000256" key="20">
    <source>
        <dbReference type="ARBA" id="ARBA00080062"/>
    </source>
</evidence>
<keyword evidence="7" id="KW-0808">Transferase</keyword>
<dbReference type="InterPro" id="IPR001675">
    <property type="entry name" value="Glyco_trans_29"/>
</dbReference>
<keyword evidence="13" id="KW-1015">Disulfide bond</keyword>
<dbReference type="GO" id="GO:0005576">
    <property type="term" value="C:extracellular region"/>
    <property type="evidence" value="ECO:0007669"/>
    <property type="project" value="UniProtKB-SubCell"/>
</dbReference>
<comment type="catalytic activity">
    <reaction evidence="15">
        <text>a beta-D-galactoside + CMP-N-acetyl-beta-neuraminate = an N-acetyl-alpha-neuraminyl-(2-&gt;6)-beta-D-galactosyl derivative + CMP + H(+)</text>
        <dbReference type="Rhea" id="RHEA:52104"/>
        <dbReference type="ChEBI" id="CHEBI:15378"/>
        <dbReference type="ChEBI" id="CHEBI:28034"/>
        <dbReference type="ChEBI" id="CHEBI:57812"/>
        <dbReference type="ChEBI" id="CHEBI:60377"/>
        <dbReference type="ChEBI" id="CHEBI:136398"/>
        <dbReference type="EC" id="2.4.3.1"/>
    </reaction>
</comment>
<evidence type="ECO:0000256" key="13">
    <source>
        <dbReference type="ARBA" id="ARBA00023157"/>
    </source>
</evidence>
<evidence type="ECO:0000256" key="9">
    <source>
        <dbReference type="ARBA" id="ARBA00022968"/>
    </source>
</evidence>
<dbReference type="GeneTree" id="ENSGT00940000157053"/>
<reference evidence="21" key="2">
    <citation type="submission" date="2025-08" db="UniProtKB">
        <authorList>
            <consortium name="Ensembl"/>
        </authorList>
    </citation>
    <scope>IDENTIFICATION</scope>
</reference>
<evidence type="ECO:0000256" key="10">
    <source>
        <dbReference type="ARBA" id="ARBA00022989"/>
    </source>
</evidence>
<dbReference type="EC" id="2.4.3.1" evidence="16"/>
<keyword evidence="5" id="KW-0964">Secreted</keyword>
<evidence type="ECO:0000256" key="12">
    <source>
        <dbReference type="ARBA" id="ARBA00023136"/>
    </source>
</evidence>
<comment type="pathway">
    <text evidence="3">Protein modification; protein glycosylation.</text>
</comment>
<sequence>FRTQVMHSKAFRLLENPLYHEGVLVFWDPKLYSVSISEWYRKPEFPIFERYLEYRKEHPRQPAYILNPTLEWQLWDLIQENTAEEIQRNPPSSGLLGIILMMSLCREVHVYEYLPSKRRTDLCHYFENYRDEACTMGAWHPLIYEKNLVKRMNQGSDQEIYEFGKVTLPGFSTLNC</sequence>
<keyword evidence="12" id="KW-0472">Membrane</keyword>
<evidence type="ECO:0000256" key="17">
    <source>
        <dbReference type="ARBA" id="ARBA00069321"/>
    </source>
</evidence>
<dbReference type="OMA" id="RDEACTM"/>
<comment type="similarity">
    <text evidence="4">Belongs to the glycosyltransferase 29 family.</text>
</comment>
<dbReference type="PANTHER" id="PTHR46059:SF2">
    <property type="entry name" value="BETA-GALACTOSIDE ALPHA-2,6-SIALYLTRANSFERASE 1"/>
    <property type="match status" value="1"/>
</dbReference>
<evidence type="ECO:0000313" key="21">
    <source>
        <dbReference type="Ensembl" id="ENSLACP00000007451.1"/>
    </source>
</evidence>
<dbReference type="InParanoid" id="H3ACT0"/>
<dbReference type="PANTHER" id="PTHR46059">
    <property type="entry name" value="BETA-GALACTOSIDE ALPHA-2,6-SIALYLTRANSFERASE"/>
    <property type="match status" value="1"/>
</dbReference>
<keyword evidence="6" id="KW-0328">Glycosyltransferase</keyword>
<protein>
    <recommendedName>
        <fullName evidence="17">Beta-galactoside alpha-2,6-sialyltransferase 1</fullName>
        <ecNumber evidence="16">2.4.3.1</ecNumber>
    </recommendedName>
    <alternativeName>
        <fullName evidence="20">CMP-N-acetylneuraminate-beta-galactosamide-alpha-2,6-sialyltransferase 1</fullName>
    </alternativeName>
    <alternativeName>
        <fullName evidence="19">ST6Gal I</fullName>
    </alternativeName>
    <alternativeName>
        <fullName evidence="18">Sialyltransferase 1</fullName>
    </alternativeName>
</protein>
<evidence type="ECO:0000256" key="15">
    <source>
        <dbReference type="ARBA" id="ARBA00034249"/>
    </source>
</evidence>